<dbReference type="RefSeq" id="WP_082239429.1">
    <property type="nucleotide sequence ID" value="NZ_CABMNT010000005.1"/>
</dbReference>
<dbReference type="GeneID" id="93396138"/>
<dbReference type="GO" id="GO:0030435">
    <property type="term" value="P:sporulation resulting in formation of a cellular spore"/>
    <property type="evidence" value="ECO:0007669"/>
    <property type="project" value="UniProtKB-KW"/>
</dbReference>
<accession>A0A379F8T0</accession>
<protein>
    <submittedName>
        <fullName evidence="6">Delta endotoxin, N-terminal domain</fullName>
    </submittedName>
</protein>
<reference evidence="6 7" key="1">
    <citation type="submission" date="2018-06" db="EMBL/GenBank/DDBJ databases">
        <authorList>
            <consortium name="Pathogen Informatics"/>
            <person name="Doyle S."/>
        </authorList>
    </citation>
    <scope>NUCLEOTIDE SEQUENCE [LARGE SCALE GENOMIC DNA]</scope>
    <source>
        <strain evidence="6 7">NCTC10376</strain>
    </source>
</reference>
<sequence length="653" mass="74099">MHLNPLKIAMSPSSLPATQQLHCIDYQELQDGMLDMINRNSNVLPTIVDKFNEQDPLNAPIIVGQTVIGHIIGLVPVVGGVLSKVTSALFNMMNKNMKDRSLADQIIEHVSHIIDAKITDNNVKIIKLTTEGISDVYQLFSDTLSRYLDPNANYSEQQKKDLQEQVLNRFDDVITTVISQQPLVLNLAQSAGLPFYCHCCALFVAAHCDILTNKDSLGLSDNYFKSNLRTLRESIDKFNREIHTAIYQQTSGIFKDDYNKSNTFLSGIYTSGLSFYQTWVKRSFAIELNTPFSRWNSLELYGNDYSHDPKISYYNAYFDIGKDILHRTSMLQSIETYSHIDAIIRIKHNYFSVEKVADSFQYEGCYGVTGDNQDVVKTRTFFTPDSNKAYLSPSQILPSVRYISDTPWGTLHYMVLDDVNNDSFTLGQGNRENKSYLNIPGYCFNGVNLYLSRHNGKQCHDDSGAWLTESAPIFRFYDGYASLLLETENHLPVPQKSYELDLNHGFDTKLSNAQSGYSDMLVGKNCILLNQEAYFCLPSEEPIGKTNSAQKMKILLQCAAENEQQLSVFIRTGNAINGSLIASNEFSLGLNQDNIIYNIKPLLNHPITNNKAYFRTYQLELNCLFTHENESNLYFYLHFSKPNTVLADITVMF</sequence>
<evidence type="ECO:0000313" key="6">
    <source>
        <dbReference type="EMBL" id="SUC15991.1"/>
    </source>
</evidence>
<organism evidence="6 7">
    <name type="scientific">Proteus vulgaris</name>
    <dbReference type="NCBI Taxonomy" id="585"/>
    <lineage>
        <taxon>Bacteria</taxon>
        <taxon>Pseudomonadati</taxon>
        <taxon>Pseudomonadota</taxon>
        <taxon>Gammaproteobacteria</taxon>
        <taxon>Enterobacterales</taxon>
        <taxon>Morganellaceae</taxon>
        <taxon>Proteus</taxon>
    </lineage>
</organism>
<keyword evidence="2" id="KW-0800">Toxin</keyword>
<dbReference type="EMBL" id="UGTW01000001">
    <property type="protein sequence ID" value="SUC15991.1"/>
    <property type="molecule type" value="Genomic_DNA"/>
</dbReference>
<evidence type="ECO:0000256" key="4">
    <source>
        <dbReference type="ARBA" id="ARBA00023026"/>
    </source>
</evidence>
<dbReference type="GO" id="GO:0090729">
    <property type="term" value="F:toxin activity"/>
    <property type="evidence" value="ECO:0007669"/>
    <property type="project" value="UniProtKB-KW"/>
</dbReference>
<dbReference type="AlphaFoldDB" id="A0A379F8T0"/>
<dbReference type="Pfam" id="PF03945">
    <property type="entry name" value="Endotoxin_N"/>
    <property type="match status" value="1"/>
</dbReference>
<dbReference type="Proteomes" id="UP000254331">
    <property type="component" value="Unassembled WGS sequence"/>
</dbReference>
<dbReference type="GO" id="GO:0001907">
    <property type="term" value="P:symbiont-mediated killing of host cell"/>
    <property type="evidence" value="ECO:0007669"/>
    <property type="project" value="InterPro"/>
</dbReference>
<dbReference type="OrthoDB" id="6465643at2"/>
<evidence type="ECO:0000259" key="5">
    <source>
        <dbReference type="Pfam" id="PF03945"/>
    </source>
</evidence>
<dbReference type="Gene3D" id="1.20.190.10">
    <property type="entry name" value="Pesticidal crystal protein, N-terminal domain"/>
    <property type="match status" value="1"/>
</dbReference>
<evidence type="ECO:0000256" key="1">
    <source>
        <dbReference type="ARBA" id="ARBA00007819"/>
    </source>
</evidence>
<dbReference type="SUPFAM" id="SSF56849">
    <property type="entry name" value="delta-Endotoxin (insectocide), N-terminal domain"/>
    <property type="match status" value="1"/>
</dbReference>
<evidence type="ECO:0000313" key="7">
    <source>
        <dbReference type="Proteomes" id="UP000254331"/>
    </source>
</evidence>
<name>A0A379F8T0_PROVU</name>
<keyword evidence="4" id="KW-0843">Virulence</keyword>
<keyword evidence="3" id="KW-0749">Sporulation</keyword>
<dbReference type="InterPro" id="IPR005639">
    <property type="entry name" value="Pest_crys_dom_I"/>
</dbReference>
<evidence type="ECO:0000256" key="3">
    <source>
        <dbReference type="ARBA" id="ARBA00022969"/>
    </source>
</evidence>
<dbReference type="InterPro" id="IPR036716">
    <property type="entry name" value="Pest_crys_N_sf"/>
</dbReference>
<comment type="similarity">
    <text evidence="1">Belongs to the delta endotoxin family.</text>
</comment>
<evidence type="ECO:0000256" key="2">
    <source>
        <dbReference type="ARBA" id="ARBA00022656"/>
    </source>
</evidence>
<proteinExistence type="inferred from homology"/>
<gene>
    <name evidence="6" type="ORF">NCTC10376_01873</name>
</gene>
<feature type="domain" description="Pesticidal crystal protein" evidence="5">
    <location>
        <begin position="69"/>
        <end position="270"/>
    </location>
</feature>